<dbReference type="SMART" id="SM00849">
    <property type="entry name" value="Lactamase_B"/>
    <property type="match status" value="2"/>
</dbReference>
<dbReference type="EMBL" id="CP048209">
    <property type="protein sequence ID" value="QHT58781.1"/>
    <property type="molecule type" value="Genomic_DNA"/>
</dbReference>
<comment type="catalytic activity">
    <reaction evidence="1">
        <text>3',5'-cyclic CMP + H2O = CMP + H(+)</text>
        <dbReference type="Rhea" id="RHEA:72675"/>
        <dbReference type="ChEBI" id="CHEBI:15377"/>
        <dbReference type="ChEBI" id="CHEBI:15378"/>
        <dbReference type="ChEBI" id="CHEBI:58003"/>
        <dbReference type="ChEBI" id="CHEBI:60377"/>
    </reaction>
    <physiologicalReaction direction="left-to-right" evidence="1">
        <dbReference type="Rhea" id="RHEA:72676"/>
    </physiologicalReaction>
</comment>
<dbReference type="AlphaFoldDB" id="A0A6C0FTK1"/>
<dbReference type="InterPro" id="IPR001279">
    <property type="entry name" value="Metallo-B-lactamas"/>
</dbReference>
<sequence>MLKQISAHVYQLEDICHVYVLKTGGKAVLIDFGSGAVLDELASIGVDNVTDVLMTHHHRDQGQGLGLAIAAGARVWVPHHEQDLSAQVDLHWHGRGIYNNYNVRQDKFSLLEPIPIAGTLKDHSRHVFGGYAFDVVPTPGHTTGSITLETELDGKRIAFTGDLIAGPGKVWSMSATQWSYNGCEGVIHSIVSLSALRGKGLDMLLPSHGAIMPEPYSAIDPLIERMEELLRVRGQYSELERYREPEFREITPHLLWNARSFANSYVLLSDSGKALLIDYGYTGLLSIFNAGADRASRRPSLLPIAYLKERYGVDKIDVVIPTHYHDDHIAGFNLLRDVEGTETWVADNFADIFETPSRFDVPCIWYDPIPVDRRLPLDQPIVWEEYELRLHEQPGHTLYAVAISFEADGKRVLAIGDQQGDNADLNNYVYMNRFRSGDYVRSAELYAKLKPDVLISGHWDPLWVEEGYIEQLRTNGERLERVHQELLPLDTFDLGAEGAGAWIRPYQIEARGGETVEIAVEVRNPFPRREPATVQLIVPADWQLDMEALQQEIEPHETATVRFALTAPAGIRVKRARIAADIAIGERRLGQQAEALVTIL</sequence>
<keyword evidence="6" id="KW-1185">Reference proteome</keyword>
<keyword evidence="5" id="KW-0378">Hydrolase</keyword>
<dbReference type="KEGG" id="plyc:GXP70_01500"/>
<evidence type="ECO:0000256" key="2">
    <source>
        <dbReference type="ARBA" id="ARBA00034301"/>
    </source>
</evidence>
<dbReference type="InterPro" id="IPR036866">
    <property type="entry name" value="RibonucZ/Hydroxyglut_hydro"/>
</dbReference>
<comment type="catalytic activity">
    <reaction evidence="3">
        <text>3',5'-cyclic UMP + H2O = UMP + H(+)</text>
        <dbReference type="Rhea" id="RHEA:70575"/>
        <dbReference type="ChEBI" id="CHEBI:15377"/>
        <dbReference type="ChEBI" id="CHEBI:15378"/>
        <dbReference type="ChEBI" id="CHEBI:57865"/>
        <dbReference type="ChEBI" id="CHEBI:184387"/>
    </reaction>
    <physiologicalReaction direction="left-to-right" evidence="3">
        <dbReference type="Rhea" id="RHEA:70576"/>
    </physiologicalReaction>
</comment>
<gene>
    <name evidence="5" type="ORF">GXP70_01500</name>
</gene>
<reference evidence="5 6" key="1">
    <citation type="submission" date="2020-01" db="EMBL/GenBank/DDBJ databases">
        <title>Paenibacillus sp. nov., isolated from tomato rhizosphere.</title>
        <authorList>
            <person name="Weon H.-Y."/>
            <person name="Lee S.A."/>
        </authorList>
    </citation>
    <scope>NUCLEOTIDE SEQUENCE [LARGE SCALE GENOMIC DNA]</scope>
    <source>
        <strain evidence="5 6">12200R-189</strain>
    </source>
</reference>
<organism evidence="5 6">
    <name type="scientific">Paenibacillus lycopersici</name>
    <dbReference type="NCBI Taxonomy" id="2704462"/>
    <lineage>
        <taxon>Bacteria</taxon>
        <taxon>Bacillati</taxon>
        <taxon>Bacillota</taxon>
        <taxon>Bacilli</taxon>
        <taxon>Bacillales</taxon>
        <taxon>Paenibacillaceae</taxon>
        <taxon>Paenibacillus</taxon>
    </lineage>
</organism>
<dbReference type="PANTHER" id="PTHR42951">
    <property type="entry name" value="METALLO-BETA-LACTAMASE DOMAIN-CONTAINING"/>
    <property type="match status" value="1"/>
</dbReference>
<protein>
    <submittedName>
        <fullName evidence="5">MBL fold metallo-hydrolase</fullName>
    </submittedName>
</protein>
<dbReference type="Pfam" id="PF00753">
    <property type="entry name" value="Lactamase_B"/>
    <property type="match status" value="2"/>
</dbReference>
<proteinExistence type="predicted"/>
<name>A0A6C0FTK1_9BACL</name>
<dbReference type="GO" id="GO:0016787">
    <property type="term" value="F:hydrolase activity"/>
    <property type="evidence" value="ECO:0007669"/>
    <property type="project" value="UniProtKB-KW"/>
</dbReference>
<feature type="domain" description="Metallo-beta-lactamase" evidence="4">
    <location>
        <begin position="261"/>
        <end position="458"/>
    </location>
</feature>
<evidence type="ECO:0000256" key="1">
    <source>
        <dbReference type="ARBA" id="ARBA00034221"/>
    </source>
</evidence>
<comment type="function">
    <text evidence="2">Counteracts the endogenous Pycsar antiviral defense system. Phosphodiesterase that enables metal-dependent hydrolysis of host cyclic nucleotide Pycsar defense signals such as cCMP and cUMP.</text>
</comment>
<evidence type="ECO:0000259" key="4">
    <source>
        <dbReference type="SMART" id="SM00849"/>
    </source>
</evidence>
<evidence type="ECO:0000256" key="3">
    <source>
        <dbReference type="ARBA" id="ARBA00048505"/>
    </source>
</evidence>
<dbReference type="Gene3D" id="3.60.15.10">
    <property type="entry name" value="Ribonuclease Z/Hydroxyacylglutathione hydrolase-like"/>
    <property type="match status" value="2"/>
</dbReference>
<dbReference type="RefSeq" id="WP_162354851.1">
    <property type="nucleotide sequence ID" value="NZ_CP048209.1"/>
</dbReference>
<dbReference type="CDD" id="cd06262">
    <property type="entry name" value="metallo-hydrolase-like_MBL-fold"/>
    <property type="match status" value="1"/>
</dbReference>
<evidence type="ECO:0000313" key="6">
    <source>
        <dbReference type="Proteomes" id="UP000476064"/>
    </source>
</evidence>
<feature type="domain" description="Metallo-beta-lactamase" evidence="4">
    <location>
        <begin position="15"/>
        <end position="208"/>
    </location>
</feature>
<evidence type="ECO:0000313" key="5">
    <source>
        <dbReference type="EMBL" id="QHT58781.1"/>
    </source>
</evidence>
<dbReference type="InterPro" id="IPR050855">
    <property type="entry name" value="NDM-1-like"/>
</dbReference>
<accession>A0A6C0FTK1</accession>
<dbReference type="SUPFAM" id="SSF56281">
    <property type="entry name" value="Metallo-hydrolase/oxidoreductase"/>
    <property type="match status" value="2"/>
</dbReference>
<dbReference type="Proteomes" id="UP000476064">
    <property type="component" value="Chromosome"/>
</dbReference>
<dbReference type="PANTHER" id="PTHR42951:SF17">
    <property type="entry name" value="METALLO-BETA-LACTAMASE DOMAIN-CONTAINING PROTEIN"/>
    <property type="match status" value="1"/>
</dbReference>